<evidence type="ECO:0000313" key="1">
    <source>
        <dbReference type="EMBL" id="CAG8980877.1"/>
    </source>
</evidence>
<dbReference type="CDD" id="cd00586">
    <property type="entry name" value="4HBT"/>
    <property type="match status" value="1"/>
</dbReference>
<dbReference type="PANTHER" id="PTHR31793">
    <property type="entry name" value="4-HYDROXYBENZOYL-COA THIOESTERASE FAMILY MEMBER"/>
    <property type="match status" value="1"/>
</dbReference>
<dbReference type="InterPro" id="IPR029069">
    <property type="entry name" value="HotDog_dom_sf"/>
</dbReference>
<organism evidence="1 2">
    <name type="scientific">Hymenoscyphus albidus</name>
    <dbReference type="NCBI Taxonomy" id="595503"/>
    <lineage>
        <taxon>Eukaryota</taxon>
        <taxon>Fungi</taxon>
        <taxon>Dikarya</taxon>
        <taxon>Ascomycota</taxon>
        <taxon>Pezizomycotina</taxon>
        <taxon>Leotiomycetes</taxon>
        <taxon>Helotiales</taxon>
        <taxon>Helotiaceae</taxon>
        <taxon>Hymenoscyphus</taxon>
    </lineage>
</organism>
<comment type="caution">
    <text evidence="1">The sequence shown here is derived from an EMBL/GenBank/DDBJ whole genome shotgun (WGS) entry which is preliminary data.</text>
</comment>
<dbReference type="PANTHER" id="PTHR31793:SF39">
    <property type="entry name" value="THIOESTERASE_THIOL ESTER DEHYDRASE-ISOMERASE"/>
    <property type="match status" value="1"/>
</dbReference>
<evidence type="ECO:0000313" key="2">
    <source>
        <dbReference type="Proteomes" id="UP000701801"/>
    </source>
</evidence>
<proteinExistence type="predicted"/>
<keyword evidence="2" id="KW-1185">Reference proteome</keyword>
<name>A0A9N9LW97_9HELO</name>
<protein>
    <recommendedName>
        <fullName evidence="3">Thioesterase/thiol ester dehydrase-isomerase</fullName>
    </recommendedName>
</protein>
<evidence type="ECO:0008006" key="3">
    <source>
        <dbReference type="Google" id="ProtNLM"/>
    </source>
</evidence>
<dbReference type="Pfam" id="PF13279">
    <property type="entry name" value="4HBT_2"/>
    <property type="match status" value="1"/>
</dbReference>
<dbReference type="InterPro" id="IPR050563">
    <property type="entry name" value="4-hydroxybenzoyl-CoA_TE"/>
</dbReference>
<dbReference type="Proteomes" id="UP000701801">
    <property type="component" value="Unassembled WGS sequence"/>
</dbReference>
<dbReference type="OrthoDB" id="5538558at2759"/>
<dbReference type="AlphaFoldDB" id="A0A9N9LW97"/>
<dbReference type="GO" id="GO:0047617">
    <property type="term" value="F:fatty acyl-CoA hydrolase activity"/>
    <property type="evidence" value="ECO:0007669"/>
    <property type="project" value="TreeGrafter"/>
</dbReference>
<dbReference type="EMBL" id="CAJVRM010000424">
    <property type="protein sequence ID" value="CAG8980877.1"/>
    <property type="molecule type" value="Genomic_DNA"/>
</dbReference>
<gene>
    <name evidence="1" type="ORF">HYALB_00013182</name>
</gene>
<accession>A0A9N9LW97</accession>
<sequence length="324" mass="37520">MRILRPGLSRPLVRSIRTSCHANPRPPGTRHLRGHLGRLRFRTHIEAASKVGVALDQQTILNLHLRVFDPNFLTIQPLGPRYVADCRARFGKCISFGIPFAPPEPVGDGEPLPKFDARSLIHDLGVHLGRRWRRLVTSDSPYAKTESIRWGDIDGTGHVNNKHYFTWAENARMRWTRELKTAKGEMSKEWQKMWTLKGTGLIVRSTKMDYKFPLTFSDKVIVYSRLRSLPKPTDTSFVLETSIISNRHQRVAARCEEEIVVYDYTKKRQTPFPPQMTEALENFWLEQEKCQRTVRGVLFALELRLMILEKLTWDRDGAVEDFGR</sequence>
<dbReference type="Gene3D" id="3.10.129.10">
    <property type="entry name" value="Hotdog Thioesterase"/>
    <property type="match status" value="1"/>
</dbReference>
<dbReference type="SUPFAM" id="SSF54637">
    <property type="entry name" value="Thioesterase/thiol ester dehydrase-isomerase"/>
    <property type="match status" value="1"/>
</dbReference>
<reference evidence="1" key="1">
    <citation type="submission" date="2021-07" db="EMBL/GenBank/DDBJ databases">
        <authorList>
            <person name="Durling M."/>
        </authorList>
    </citation>
    <scope>NUCLEOTIDE SEQUENCE</scope>
</reference>